<reference evidence="2 3" key="2">
    <citation type="journal article" date="2020" name="Cell Rep.">
        <title>Acquisition and Adaptation of Ultra-small Parasitic Reduced Genome Bacteria to Mammalian Hosts.</title>
        <authorList>
            <person name="McLean J.S."/>
            <person name="Bor B."/>
            <person name="Kerns K.A."/>
            <person name="Liu Q."/>
            <person name="To T.T."/>
            <person name="Solden L."/>
            <person name="Hendrickson E.L."/>
            <person name="Wrighton K."/>
            <person name="Shi W."/>
            <person name="He X."/>
        </authorList>
    </citation>
    <scope>NUCLEOTIDE SEQUENCE [LARGE SCALE GENOMIC DNA]</scope>
    <source>
        <strain evidence="2 3">TM7_KMM_G3_1_HOT_351</strain>
    </source>
</reference>
<evidence type="ECO:0000313" key="2">
    <source>
        <dbReference type="EMBL" id="RYC73377.1"/>
    </source>
</evidence>
<organism evidence="2 3">
    <name type="scientific">Candidatus Nanosyncoccus nanoralicus</name>
    <dbReference type="NCBI Taxonomy" id="2171996"/>
    <lineage>
        <taxon>Bacteria</taxon>
        <taxon>Candidatus Saccharimonadota</taxon>
        <taxon>Candidatus Nanosyncoccalia</taxon>
        <taxon>Candidatus Nanosyncoccales</taxon>
        <taxon>Candidatus Nanosyncoccaceae</taxon>
        <taxon>Candidatus Nanosyncoccus</taxon>
    </lineage>
</organism>
<dbReference type="EMBL" id="PRLL01000015">
    <property type="protein sequence ID" value="RYC73377.1"/>
    <property type="molecule type" value="Genomic_DNA"/>
</dbReference>
<evidence type="ECO:0000259" key="1">
    <source>
        <dbReference type="Pfam" id="PF10026"/>
    </source>
</evidence>
<gene>
    <name evidence="2" type="ORF">G3KMM_00423</name>
</gene>
<dbReference type="Pfam" id="PF10026">
    <property type="entry name" value="DUF2268"/>
    <property type="match status" value="1"/>
</dbReference>
<accession>A0ABY0FK04</accession>
<reference evidence="2 3" key="1">
    <citation type="journal article" date="2018" name="bioRxiv">
        <title>Evidence of independent acquisition and adaption of ultra-small bacteria to human hosts across the highly diverse yet reduced genomes of the phylum Saccharibacteria.</title>
        <authorList>
            <person name="McLean J.S."/>
            <person name="Bor B."/>
            <person name="To T.T."/>
            <person name="Liu Q."/>
            <person name="Kearns K.A."/>
            <person name="Solden L.M."/>
            <person name="Wrighton K.C."/>
            <person name="He X."/>
            <person name="Shi W."/>
        </authorList>
    </citation>
    <scope>NUCLEOTIDE SEQUENCE [LARGE SCALE GENOMIC DNA]</scope>
    <source>
        <strain evidence="2 3">TM7_KMM_G3_1_HOT_351</strain>
    </source>
</reference>
<comment type="caution">
    <text evidence="2">The sequence shown here is derived from an EMBL/GenBank/DDBJ whole genome shotgun (WGS) entry which is preliminary data.</text>
</comment>
<feature type="domain" description="DUF2268" evidence="1">
    <location>
        <begin position="32"/>
        <end position="214"/>
    </location>
</feature>
<sequence>MVMNKINLFITEANGNLSNKRTLILNAIKKAEEYTFPKLKIDWDIDIVITNRVYEFVIPEDGVGGRSYASDFILISINEDKITENILAETLVHELCHAARWGKNDEWMNTLFDGMISEGIATYFESEFVKDKAEKQLFLKTVVERSNEENEKVYEELKGQFKNEGYDYQTIFFNGNDKLPRWSGYSLGYLIVKKYLEKSGKTIEEAFADKYADIEAAL</sequence>
<protein>
    <recommendedName>
        <fullName evidence="1">DUF2268 domain-containing protein</fullName>
    </recommendedName>
</protein>
<evidence type="ECO:0000313" key="3">
    <source>
        <dbReference type="Proteomes" id="UP001191004"/>
    </source>
</evidence>
<dbReference type="Proteomes" id="UP001191004">
    <property type="component" value="Unassembled WGS sequence"/>
</dbReference>
<proteinExistence type="predicted"/>
<dbReference type="Gene3D" id="1.10.390.10">
    <property type="entry name" value="Neutral Protease Domain 2"/>
    <property type="match status" value="1"/>
</dbReference>
<name>A0ABY0FK04_9BACT</name>
<keyword evidence="3" id="KW-1185">Reference proteome</keyword>
<dbReference type="InterPro" id="IPR018728">
    <property type="entry name" value="DUF2268"/>
</dbReference>
<dbReference type="InterPro" id="IPR027268">
    <property type="entry name" value="Peptidase_M4/M1_CTD_sf"/>
</dbReference>